<dbReference type="PANTHER" id="PTHR30471">
    <property type="entry name" value="DNA REPAIR PROTEIN RADC"/>
    <property type="match status" value="1"/>
</dbReference>
<keyword evidence="2" id="KW-0645">Protease</keyword>
<dbReference type="SUPFAM" id="SSF102712">
    <property type="entry name" value="JAB1/MPN domain"/>
    <property type="match status" value="1"/>
</dbReference>
<dbReference type="GO" id="GO:0006508">
    <property type="term" value="P:proteolysis"/>
    <property type="evidence" value="ECO:0007669"/>
    <property type="project" value="UniProtKB-KW"/>
</dbReference>
<dbReference type="AlphaFoldDB" id="A0A6A8MBQ9"/>
<evidence type="ECO:0000256" key="6">
    <source>
        <dbReference type="ARBA" id="ARBA00023049"/>
    </source>
</evidence>
<evidence type="ECO:0000256" key="5">
    <source>
        <dbReference type="ARBA" id="ARBA00022833"/>
    </source>
</evidence>
<dbReference type="EMBL" id="VUNB01000007">
    <property type="protein sequence ID" value="MST69679.1"/>
    <property type="molecule type" value="Genomic_DNA"/>
</dbReference>
<evidence type="ECO:0000259" key="7">
    <source>
        <dbReference type="PROSITE" id="PS50249"/>
    </source>
</evidence>
<dbReference type="InterPro" id="IPR001405">
    <property type="entry name" value="UPF0758"/>
</dbReference>
<reference evidence="8" key="1">
    <citation type="submission" date="2019-09" db="EMBL/GenBank/DDBJ databases">
        <title>In-depth cultivation of the pig gut microbiome towards novel bacterial diversity and tailored functional studies.</title>
        <authorList>
            <person name="Wylensek D."/>
            <person name="Hitch T.C.A."/>
            <person name="Clavel T."/>
        </authorList>
    </citation>
    <scope>NUCLEOTIDE SEQUENCE</scope>
    <source>
        <strain evidence="8">RF-744-FAT-WT-3</strain>
    </source>
</reference>
<keyword evidence="5" id="KW-0862">Zinc</keyword>
<keyword evidence="3" id="KW-0479">Metal-binding</keyword>
<dbReference type="Gene3D" id="3.40.140.10">
    <property type="entry name" value="Cytidine Deaminase, domain 2"/>
    <property type="match status" value="1"/>
</dbReference>
<evidence type="ECO:0000256" key="4">
    <source>
        <dbReference type="ARBA" id="ARBA00022801"/>
    </source>
</evidence>
<organism evidence="8">
    <name type="scientific">Baileyella intestinalis</name>
    <dbReference type="NCBI Taxonomy" id="2606709"/>
    <lineage>
        <taxon>Bacteria</taxon>
        <taxon>Bacillati</taxon>
        <taxon>Bacillota</taxon>
        <taxon>Clostridia</taxon>
        <taxon>Peptostreptococcales</taxon>
        <taxon>Anaerovoracaceae</taxon>
        <taxon>Baileyella</taxon>
    </lineage>
</organism>
<dbReference type="PROSITE" id="PS01302">
    <property type="entry name" value="UPF0758"/>
    <property type="match status" value="1"/>
</dbReference>
<evidence type="ECO:0000256" key="1">
    <source>
        <dbReference type="ARBA" id="ARBA00010243"/>
    </source>
</evidence>
<evidence type="ECO:0000256" key="3">
    <source>
        <dbReference type="ARBA" id="ARBA00022723"/>
    </source>
</evidence>
<protein>
    <submittedName>
        <fullName evidence="8">JAB domain-containing protein</fullName>
    </submittedName>
</protein>
<dbReference type="PROSITE" id="PS50249">
    <property type="entry name" value="MPN"/>
    <property type="match status" value="1"/>
</dbReference>
<keyword evidence="6" id="KW-0482">Metalloprotease</keyword>
<dbReference type="InterPro" id="IPR025657">
    <property type="entry name" value="RadC_JAB"/>
</dbReference>
<dbReference type="Pfam" id="PF04002">
    <property type="entry name" value="RadC"/>
    <property type="match status" value="1"/>
</dbReference>
<dbReference type="GO" id="GO:0046872">
    <property type="term" value="F:metal ion binding"/>
    <property type="evidence" value="ECO:0007669"/>
    <property type="project" value="UniProtKB-KW"/>
</dbReference>
<name>A0A6A8MBQ9_9FIRM</name>
<keyword evidence="4" id="KW-0378">Hydrolase</keyword>
<gene>
    <name evidence="8" type="ORF">FYJ66_08820</name>
</gene>
<dbReference type="GO" id="GO:0008237">
    <property type="term" value="F:metallopeptidase activity"/>
    <property type="evidence" value="ECO:0007669"/>
    <property type="project" value="UniProtKB-KW"/>
</dbReference>
<dbReference type="InterPro" id="IPR037518">
    <property type="entry name" value="MPN"/>
</dbReference>
<sequence length="132" mass="14561">MEVVAGELKNYDREVFAVLNLKTNGKPINLHICSVGTLDAAMINPREAFKAIILSNAAAFICIHNHPSGNCEPSQADIAVTERLVKCGELMGIKMLDHIIIAGETGEQTSFLREGLLDGMRSRDDYTSEWER</sequence>
<proteinExistence type="inferred from homology"/>
<comment type="caution">
    <text evidence="8">The sequence shown here is derived from an EMBL/GenBank/DDBJ whole genome shotgun (WGS) entry which is preliminary data.</text>
</comment>
<evidence type="ECO:0000313" key="8">
    <source>
        <dbReference type="EMBL" id="MST69679.1"/>
    </source>
</evidence>
<evidence type="ECO:0000256" key="2">
    <source>
        <dbReference type="ARBA" id="ARBA00022670"/>
    </source>
</evidence>
<dbReference type="PANTHER" id="PTHR30471:SF3">
    <property type="entry name" value="UPF0758 PROTEIN YEES-RELATED"/>
    <property type="match status" value="1"/>
</dbReference>
<comment type="similarity">
    <text evidence="1">Belongs to the UPF0758 family.</text>
</comment>
<feature type="domain" description="MPN" evidence="7">
    <location>
        <begin position="1"/>
        <end position="117"/>
    </location>
</feature>
<dbReference type="InterPro" id="IPR020891">
    <property type="entry name" value="UPF0758_CS"/>
</dbReference>
<dbReference type="CDD" id="cd08071">
    <property type="entry name" value="MPN_DUF2466"/>
    <property type="match status" value="1"/>
</dbReference>
<accession>A0A6A8MBQ9</accession>